<keyword evidence="2" id="KW-1185">Reference proteome</keyword>
<accession>A0ACB7YFQ7</accession>
<sequence length="322" mass="36637">MSSVSVLTPELTQAREEAREDAIQLRRAFKGWGCDEPTIVQILAHRSATQRALIRQEYKTKFSQDLDDILSKELSGDLKRAVLLWMDDPATRDAVLVNQGFTENLTLKLNVVIEVICSRTPSQIERLKKAYSPRFGSDLEQDIESYALGDNKKLLLAYVRKSRLEGPEVDATMVDKDAKALFKDGEYELGTNEETFIRIFSERSWAHLAAVDAAYRSMYVNSLKKAVKHETSWNFKCALLTILQCAENPAKYFAKVLHKAMHGLGTDDKTLSRIIVSRAEIDIQQIKAEYLKKYRKSLNDKVHSETSGNYRAFLLSLLDTHN</sequence>
<name>A0ACB7YFQ7_9ERIC</name>
<evidence type="ECO:0000313" key="1">
    <source>
        <dbReference type="EMBL" id="KAH7851634.1"/>
    </source>
</evidence>
<organism evidence="1 2">
    <name type="scientific">Vaccinium darrowii</name>
    <dbReference type="NCBI Taxonomy" id="229202"/>
    <lineage>
        <taxon>Eukaryota</taxon>
        <taxon>Viridiplantae</taxon>
        <taxon>Streptophyta</taxon>
        <taxon>Embryophyta</taxon>
        <taxon>Tracheophyta</taxon>
        <taxon>Spermatophyta</taxon>
        <taxon>Magnoliopsida</taxon>
        <taxon>eudicotyledons</taxon>
        <taxon>Gunneridae</taxon>
        <taxon>Pentapetalae</taxon>
        <taxon>asterids</taxon>
        <taxon>Ericales</taxon>
        <taxon>Ericaceae</taxon>
        <taxon>Vaccinioideae</taxon>
        <taxon>Vaccinieae</taxon>
        <taxon>Vaccinium</taxon>
    </lineage>
</organism>
<gene>
    <name evidence="1" type="ORF">Vadar_014533</name>
</gene>
<reference evidence="1 2" key="1">
    <citation type="journal article" date="2021" name="Hortic Res">
        <title>High-quality reference genome and annotation aids understanding of berry development for evergreen blueberry (Vaccinium darrowii).</title>
        <authorList>
            <person name="Yu J."/>
            <person name="Hulse-Kemp A.M."/>
            <person name="Babiker E."/>
            <person name="Staton M."/>
        </authorList>
    </citation>
    <scope>NUCLEOTIDE SEQUENCE [LARGE SCALE GENOMIC DNA]</scope>
    <source>
        <strain evidence="2">cv. NJ 8807/NJ 8810</strain>
        <tissue evidence="1">Young leaf</tissue>
    </source>
</reference>
<dbReference type="EMBL" id="CM037158">
    <property type="protein sequence ID" value="KAH7851634.1"/>
    <property type="molecule type" value="Genomic_DNA"/>
</dbReference>
<comment type="caution">
    <text evidence="1">The sequence shown here is derived from an EMBL/GenBank/DDBJ whole genome shotgun (WGS) entry which is preliminary data.</text>
</comment>
<evidence type="ECO:0000313" key="2">
    <source>
        <dbReference type="Proteomes" id="UP000828048"/>
    </source>
</evidence>
<proteinExistence type="predicted"/>
<dbReference type="Proteomes" id="UP000828048">
    <property type="component" value="Chromosome 8"/>
</dbReference>
<protein>
    <submittedName>
        <fullName evidence="1">Uncharacterized protein</fullName>
    </submittedName>
</protein>